<protein>
    <submittedName>
        <fullName evidence="2">Uncharacterized protein</fullName>
    </submittedName>
</protein>
<dbReference type="EMBL" id="CP102173">
    <property type="protein sequence ID" value="UUP12410.1"/>
    <property type="molecule type" value="Genomic_DNA"/>
</dbReference>
<accession>A0ABY5M2J2</accession>
<evidence type="ECO:0000313" key="2">
    <source>
        <dbReference type="EMBL" id="UUP12410.1"/>
    </source>
</evidence>
<reference evidence="2 3" key="1">
    <citation type="submission" date="2022-08" db="EMBL/GenBank/DDBJ databases">
        <title>novel species in genus Aeromicrobium.</title>
        <authorList>
            <person name="Ye L."/>
        </authorList>
    </citation>
    <scope>NUCLEOTIDE SEQUENCE [LARGE SCALE GENOMIC DNA]</scope>
    <source>
        <strain evidence="3">zg-Y1379</strain>
    </source>
</reference>
<evidence type="ECO:0000313" key="3">
    <source>
        <dbReference type="Proteomes" id="UP001316184"/>
    </source>
</evidence>
<feature type="region of interest" description="Disordered" evidence="1">
    <location>
        <begin position="196"/>
        <end position="223"/>
    </location>
</feature>
<dbReference type="Proteomes" id="UP001316184">
    <property type="component" value="Chromosome"/>
</dbReference>
<keyword evidence="3" id="KW-1185">Reference proteome</keyword>
<organism evidence="2 3">
    <name type="scientific">Aeromicrobium wangtongii</name>
    <dbReference type="NCBI Taxonomy" id="2969247"/>
    <lineage>
        <taxon>Bacteria</taxon>
        <taxon>Bacillati</taxon>
        <taxon>Actinomycetota</taxon>
        <taxon>Actinomycetes</taxon>
        <taxon>Propionibacteriales</taxon>
        <taxon>Nocardioidaceae</taxon>
        <taxon>Aeromicrobium</taxon>
    </lineage>
</organism>
<proteinExistence type="predicted"/>
<evidence type="ECO:0000256" key="1">
    <source>
        <dbReference type="SAM" id="MobiDB-lite"/>
    </source>
</evidence>
<name>A0ABY5M2J2_9ACTN</name>
<gene>
    <name evidence="2" type="ORF">NQV15_11145</name>
</gene>
<sequence>MASLLPAAACGSGLAAERGGGDLPITPRAIAAVALDHVPGDTTSRRAIFDDPKETRDVGISFRYGSETDGSSLGVSVTPDVDRPVCDDELLDGCVKREVDDGTMVLKWQEEEPEEDPGFVSVTLHAADREVSVAWLPDEAITGDPRRQRLRIPVAAMEDLVQDERLRPTTSQATIDAGERVDDWLGGEPDPSQISETTATGNGLINGYLRTADGGTARDRRPSPLVRELGAGAVGGRFTTSRLGDDPSPTVDVLVAPGPPDWFADDPCDTERFAGHCVVDPQGHYFAWIPGPADGSGQIWMFTWRDEDTFVAVRKSHVTVPEYEGAAKLVGEWDLVFVHLDSRNIGFMIDRELLDDDPALSPAGGTMEP</sequence>
<dbReference type="RefSeq" id="WP_232399930.1">
    <property type="nucleotide sequence ID" value="NZ_CP102173.1"/>
</dbReference>